<dbReference type="AlphaFoldDB" id="A0A834WNK0"/>
<dbReference type="Proteomes" id="UP000634136">
    <property type="component" value="Unassembled WGS sequence"/>
</dbReference>
<evidence type="ECO:0000256" key="1">
    <source>
        <dbReference type="SAM" id="MobiDB-lite"/>
    </source>
</evidence>
<sequence>MTDESGKEERLDFLEGNQKAVSRGL</sequence>
<feature type="region of interest" description="Disordered" evidence="1">
    <location>
        <begin position="1"/>
        <end position="25"/>
    </location>
</feature>
<feature type="compositionally biased region" description="Basic and acidic residues" evidence="1">
    <location>
        <begin position="1"/>
        <end position="13"/>
    </location>
</feature>
<organism evidence="2 3">
    <name type="scientific">Senna tora</name>
    <dbReference type="NCBI Taxonomy" id="362788"/>
    <lineage>
        <taxon>Eukaryota</taxon>
        <taxon>Viridiplantae</taxon>
        <taxon>Streptophyta</taxon>
        <taxon>Embryophyta</taxon>
        <taxon>Tracheophyta</taxon>
        <taxon>Spermatophyta</taxon>
        <taxon>Magnoliopsida</taxon>
        <taxon>eudicotyledons</taxon>
        <taxon>Gunneridae</taxon>
        <taxon>Pentapetalae</taxon>
        <taxon>rosids</taxon>
        <taxon>fabids</taxon>
        <taxon>Fabales</taxon>
        <taxon>Fabaceae</taxon>
        <taxon>Caesalpinioideae</taxon>
        <taxon>Cassia clade</taxon>
        <taxon>Senna</taxon>
    </lineage>
</organism>
<protein>
    <submittedName>
        <fullName evidence="2">Uncharacterized protein</fullName>
    </submittedName>
</protein>
<accession>A0A834WNK0</accession>
<dbReference type="EMBL" id="JAAIUW010000005">
    <property type="protein sequence ID" value="KAF7830090.1"/>
    <property type="molecule type" value="Genomic_DNA"/>
</dbReference>
<reference evidence="2" key="1">
    <citation type="submission" date="2020-09" db="EMBL/GenBank/DDBJ databases">
        <title>Genome-Enabled Discovery of Anthraquinone Biosynthesis in Senna tora.</title>
        <authorList>
            <person name="Kang S.-H."/>
            <person name="Pandey R.P."/>
            <person name="Lee C.-M."/>
            <person name="Sim J.-S."/>
            <person name="Jeong J.-T."/>
            <person name="Choi B.-S."/>
            <person name="Jung M."/>
            <person name="Ginzburg D."/>
            <person name="Zhao K."/>
            <person name="Won S.Y."/>
            <person name="Oh T.-J."/>
            <person name="Yu Y."/>
            <person name="Kim N.-H."/>
            <person name="Lee O.R."/>
            <person name="Lee T.-H."/>
            <person name="Bashyal P."/>
            <person name="Kim T.-S."/>
            <person name="Lee W.-H."/>
            <person name="Kawkins C."/>
            <person name="Kim C.-K."/>
            <person name="Kim J.S."/>
            <person name="Ahn B.O."/>
            <person name="Rhee S.Y."/>
            <person name="Sohng J.K."/>
        </authorList>
    </citation>
    <scope>NUCLEOTIDE SEQUENCE</scope>
    <source>
        <tissue evidence="2">Leaf</tissue>
    </source>
</reference>
<proteinExistence type="predicted"/>
<evidence type="ECO:0000313" key="2">
    <source>
        <dbReference type="EMBL" id="KAF7830090.1"/>
    </source>
</evidence>
<evidence type="ECO:0000313" key="3">
    <source>
        <dbReference type="Proteomes" id="UP000634136"/>
    </source>
</evidence>
<keyword evidence="3" id="KW-1185">Reference proteome</keyword>
<name>A0A834WNK0_9FABA</name>
<gene>
    <name evidence="2" type="ORF">G2W53_012423</name>
</gene>
<comment type="caution">
    <text evidence="2">The sequence shown here is derived from an EMBL/GenBank/DDBJ whole genome shotgun (WGS) entry which is preliminary data.</text>
</comment>